<dbReference type="RefSeq" id="WP_306883789.1">
    <property type="nucleotide sequence ID" value="NZ_JAUSUL010000001.1"/>
</dbReference>
<dbReference type="CDD" id="cd00082">
    <property type="entry name" value="HisKA"/>
    <property type="match status" value="1"/>
</dbReference>
<evidence type="ECO:0000256" key="9">
    <source>
        <dbReference type="ARBA" id="ARBA00022840"/>
    </source>
</evidence>
<dbReference type="InterPro" id="IPR036097">
    <property type="entry name" value="HisK_dim/P_sf"/>
</dbReference>
<dbReference type="InterPro" id="IPR050980">
    <property type="entry name" value="2C_sensor_his_kinase"/>
</dbReference>
<evidence type="ECO:0000256" key="6">
    <source>
        <dbReference type="ARBA" id="ARBA00022679"/>
    </source>
</evidence>
<evidence type="ECO:0000256" key="3">
    <source>
        <dbReference type="ARBA" id="ARBA00012438"/>
    </source>
</evidence>
<evidence type="ECO:0000256" key="5">
    <source>
        <dbReference type="ARBA" id="ARBA00022553"/>
    </source>
</evidence>
<dbReference type="SMART" id="SM00387">
    <property type="entry name" value="HATPase_c"/>
    <property type="match status" value="1"/>
</dbReference>
<dbReference type="InterPro" id="IPR036890">
    <property type="entry name" value="HATPase_C_sf"/>
</dbReference>
<comment type="catalytic activity">
    <reaction evidence="1">
        <text>ATP + protein L-histidine = ADP + protein N-phospho-L-histidine.</text>
        <dbReference type="EC" id="2.7.13.3"/>
    </reaction>
</comment>
<dbReference type="InterPro" id="IPR047770">
    <property type="entry name" value="RegB"/>
</dbReference>
<keyword evidence="10" id="KW-0812">Transmembrane</keyword>
<dbReference type="EC" id="2.7.13.3" evidence="3"/>
<comment type="caution">
    <text evidence="12">The sequence shown here is derived from an EMBL/GenBank/DDBJ whole genome shotgun (WGS) entry which is preliminary data.</text>
</comment>
<keyword evidence="9" id="KW-0067">ATP-binding</keyword>
<dbReference type="Gene3D" id="3.30.565.10">
    <property type="entry name" value="Histidine kinase-like ATPase, C-terminal domain"/>
    <property type="match status" value="1"/>
</dbReference>
<dbReference type="Pfam" id="PF25323">
    <property type="entry name" value="6TM_PilS"/>
    <property type="match status" value="1"/>
</dbReference>
<evidence type="ECO:0000259" key="11">
    <source>
        <dbReference type="PROSITE" id="PS50109"/>
    </source>
</evidence>
<keyword evidence="6 12" id="KW-0808">Transferase</keyword>
<protein>
    <recommendedName>
        <fullName evidence="3">histidine kinase</fullName>
        <ecNumber evidence="3">2.7.13.3</ecNumber>
    </recommendedName>
</protein>
<keyword evidence="4" id="KW-1003">Cell membrane</keyword>
<dbReference type="Pfam" id="PF00512">
    <property type="entry name" value="HisKA"/>
    <property type="match status" value="1"/>
</dbReference>
<dbReference type="PRINTS" id="PR00344">
    <property type="entry name" value="BCTRLSENSOR"/>
</dbReference>
<dbReference type="PROSITE" id="PS50109">
    <property type="entry name" value="HIS_KIN"/>
    <property type="match status" value="1"/>
</dbReference>
<feature type="transmembrane region" description="Helical" evidence="10">
    <location>
        <begin position="161"/>
        <end position="183"/>
    </location>
</feature>
<dbReference type="InterPro" id="IPR003661">
    <property type="entry name" value="HisK_dim/P_dom"/>
</dbReference>
<dbReference type="Pfam" id="PF02518">
    <property type="entry name" value="HATPase_c"/>
    <property type="match status" value="1"/>
</dbReference>
<keyword evidence="13" id="KW-1185">Reference proteome</keyword>
<feature type="transmembrane region" description="Helical" evidence="10">
    <location>
        <begin position="130"/>
        <end position="149"/>
    </location>
</feature>
<feature type="domain" description="Histidine kinase" evidence="11">
    <location>
        <begin position="218"/>
        <end position="428"/>
    </location>
</feature>
<dbReference type="EMBL" id="JAUSUL010000001">
    <property type="protein sequence ID" value="MDQ0314001.1"/>
    <property type="molecule type" value="Genomic_DNA"/>
</dbReference>
<keyword evidence="7" id="KW-0547">Nucleotide-binding</keyword>
<reference evidence="12" key="1">
    <citation type="submission" date="2023-07" db="EMBL/GenBank/DDBJ databases">
        <title>Genomic Encyclopedia of Type Strains, Phase IV (KMG-IV): sequencing the most valuable type-strain genomes for metagenomic binning, comparative biology and taxonomic classification.</title>
        <authorList>
            <person name="Goeker M."/>
        </authorList>
    </citation>
    <scope>NUCLEOTIDE SEQUENCE</scope>
    <source>
        <strain evidence="12">DSM 21202</strain>
    </source>
</reference>
<keyword evidence="8 12" id="KW-0418">Kinase</keyword>
<dbReference type="NCBIfam" id="NF033792">
    <property type="entry name" value="ActS_PrrB_HisK"/>
    <property type="match status" value="1"/>
</dbReference>
<evidence type="ECO:0000256" key="4">
    <source>
        <dbReference type="ARBA" id="ARBA00022475"/>
    </source>
</evidence>
<evidence type="ECO:0000256" key="2">
    <source>
        <dbReference type="ARBA" id="ARBA00004651"/>
    </source>
</evidence>
<dbReference type="GO" id="GO:0000155">
    <property type="term" value="F:phosphorelay sensor kinase activity"/>
    <property type="evidence" value="ECO:0007669"/>
    <property type="project" value="InterPro"/>
</dbReference>
<dbReference type="Gene3D" id="1.10.287.130">
    <property type="match status" value="1"/>
</dbReference>
<accession>A0AAE3VLR0</accession>
<keyword evidence="10" id="KW-1133">Transmembrane helix</keyword>
<dbReference type="PANTHER" id="PTHR44936:SF10">
    <property type="entry name" value="SENSOR PROTEIN RSTB"/>
    <property type="match status" value="1"/>
</dbReference>
<evidence type="ECO:0000256" key="10">
    <source>
        <dbReference type="SAM" id="Phobius"/>
    </source>
</evidence>
<dbReference type="Proteomes" id="UP001229244">
    <property type="component" value="Unassembled WGS sequence"/>
</dbReference>
<sequence>MTAPMNLDHAPAFGQRNVRLDTLIRLRWLAVGGQTATVLVVGLVFGFPLPVPACFGLIAASALLNVVLRLRFSSSRRLSEPNTAMLLGFDILQLAALLYLTGGLVNPFAFLMIAPVMISATALPPQKTLLLASLVLIAATFLAIHHLPLPWYEGEVLELPLLYIGAVWLALTCSLGLMGVFTFRVADEARQLSDALAATELVLAREQHLSALDGLAAAAAHELGTPLATIALVSKELEREIEAGSPHAEDVRLLRTQTDRCRDILRKLTTLANEPDGHFDRMSLAQLIEEVVAPTRDFGIDVHVLREGSTPDEPIVARSPAILYGLGNLLENAVDFAETDVHVTARWSDDRVTIEIEDDGRGFSETVLDRLGDPYVTSRATRSAGGGLGLGVFIAKTLLERSGARLTFANRRPPKRGACVEAEWERAAIDLSRSPDAGPSFPA</sequence>
<proteinExistence type="predicted"/>
<evidence type="ECO:0000256" key="1">
    <source>
        <dbReference type="ARBA" id="ARBA00000085"/>
    </source>
</evidence>
<evidence type="ECO:0000313" key="13">
    <source>
        <dbReference type="Proteomes" id="UP001229244"/>
    </source>
</evidence>
<dbReference type="SMART" id="SM00388">
    <property type="entry name" value="HisKA"/>
    <property type="match status" value="1"/>
</dbReference>
<dbReference type="InterPro" id="IPR004358">
    <property type="entry name" value="Sig_transdc_His_kin-like_C"/>
</dbReference>
<name>A0AAE3VLR0_9HYPH</name>
<evidence type="ECO:0000313" key="12">
    <source>
        <dbReference type="EMBL" id="MDQ0314001.1"/>
    </source>
</evidence>
<organism evidence="12 13">
    <name type="scientific">Amorphus orientalis</name>
    <dbReference type="NCBI Taxonomy" id="649198"/>
    <lineage>
        <taxon>Bacteria</taxon>
        <taxon>Pseudomonadati</taxon>
        <taxon>Pseudomonadota</taxon>
        <taxon>Alphaproteobacteria</taxon>
        <taxon>Hyphomicrobiales</taxon>
        <taxon>Amorphaceae</taxon>
        <taxon>Amorphus</taxon>
    </lineage>
</organism>
<keyword evidence="10" id="KW-0472">Membrane</keyword>
<gene>
    <name evidence="12" type="ORF">J2S73_000438</name>
</gene>
<evidence type="ECO:0000256" key="7">
    <source>
        <dbReference type="ARBA" id="ARBA00022741"/>
    </source>
</evidence>
<dbReference type="PANTHER" id="PTHR44936">
    <property type="entry name" value="SENSOR PROTEIN CREC"/>
    <property type="match status" value="1"/>
</dbReference>
<dbReference type="AlphaFoldDB" id="A0AAE3VLR0"/>
<keyword evidence="5" id="KW-0597">Phosphoprotein</keyword>
<dbReference type="GO" id="GO:0005886">
    <property type="term" value="C:plasma membrane"/>
    <property type="evidence" value="ECO:0007669"/>
    <property type="project" value="UniProtKB-SubCell"/>
</dbReference>
<dbReference type="InterPro" id="IPR005467">
    <property type="entry name" value="His_kinase_dom"/>
</dbReference>
<dbReference type="SUPFAM" id="SSF47384">
    <property type="entry name" value="Homodimeric domain of signal transducing histidine kinase"/>
    <property type="match status" value="1"/>
</dbReference>
<comment type="subcellular location">
    <subcellularLocation>
        <location evidence="2">Cell membrane</location>
        <topology evidence="2">Multi-pass membrane protein</topology>
    </subcellularLocation>
</comment>
<dbReference type="GO" id="GO:0005524">
    <property type="term" value="F:ATP binding"/>
    <property type="evidence" value="ECO:0007669"/>
    <property type="project" value="UniProtKB-KW"/>
</dbReference>
<dbReference type="SUPFAM" id="SSF55874">
    <property type="entry name" value="ATPase domain of HSP90 chaperone/DNA topoisomerase II/histidine kinase"/>
    <property type="match status" value="1"/>
</dbReference>
<dbReference type="InterPro" id="IPR003594">
    <property type="entry name" value="HATPase_dom"/>
</dbReference>
<evidence type="ECO:0000256" key="8">
    <source>
        <dbReference type="ARBA" id="ARBA00022777"/>
    </source>
</evidence>